<accession>A0A1R4JCI4</accession>
<keyword evidence="2" id="KW-0378">Hydrolase</keyword>
<dbReference type="EMBL" id="FUKP01000054">
    <property type="protein sequence ID" value="SJN29861.1"/>
    <property type="molecule type" value="Genomic_DNA"/>
</dbReference>
<feature type="signal peptide" evidence="3">
    <location>
        <begin position="1"/>
        <end position="44"/>
    </location>
</feature>
<dbReference type="Pfam" id="PF06737">
    <property type="entry name" value="Transglycosylas"/>
    <property type="match status" value="1"/>
</dbReference>
<evidence type="ECO:0000256" key="3">
    <source>
        <dbReference type="SAM" id="SignalP"/>
    </source>
</evidence>
<evidence type="ECO:0000256" key="1">
    <source>
        <dbReference type="ARBA" id="ARBA00010830"/>
    </source>
</evidence>
<name>A0A1R4JCI4_9MICC</name>
<evidence type="ECO:0000256" key="2">
    <source>
        <dbReference type="ARBA" id="ARBA00022801"/>
    </source>
</evidence>
<proteinExistence type="inferred from homology"/>
<dbReference type="Gene3D" id="1.10.530.10">
    <property type="match status" value="1"/>
</dbReference>
<feature type="domain" description="Resuscitation-promoting factor core lysozyme-like" evidence="4">
    <location>
        <begin position="52"/>
        <end position="120"/>
    </location>
</feature>
<evidence type="ECO:0000313" key="5">
    <source>
        <dbReference type="EMBL" id="SJN29861.1"/>
    </source>
</evidence>
<dbReference type="Proteomes" id="UP000196230">
    <property type="component" value="Unassembled WGS sequence"/>
</dbReference>
<dbReference type="InterPro" id="IPR010618">
    <property type="entry name" value="RPF"/>
</dbReference>
<comment type="similarity">
    <text evidence="1">Belongs to the transglycosylase family. Rpf subfamily.</text>
</comment>
<dbReference type="InterPro" id="IPR006311">
    <property type="entry name" value="TAT_signal"/>
</dbReference>
<keyword evidence="3" id="KW-0732">Signal</keyword>
<dbReference type="GO" id="GO:0016787">
    <property type="term" value="F:hydrolase activity"/>
    <property type="evidence" value="ECO:0007669"/>
    <property type="project" value="UniProtKB-KW"/>
</dbReference>
<dbReference type="PROSITE" id="PS51318">
    <property type="entry name" value="TAT"/>
    <property type="match status" value="1"/>
</dbReference>
<reference evidence="5 6" key="1">
    <citation type="submission" date="2017-02" db="EMBL/GenBank/DDBJ databases">
        <authorList>
            <person name="Peterson S.W."/>
        </authorList>
    </citation>
    <scope>NUCLEOTIDE SEQUENCE [LARGE SCALE GENOMIC DNA]</scope>
    <source>
        <strain evidence="5 6">2B3F</strain>
    </source>
</reference>
<evidence type="ECO:0000259" key="4">
    <source>
        <dbReference type="Pfam" id="PF06737"/>
    </source>
</evidence>
<evidence type="ECO:0000313" key="6">
    <source>
        <dbReference type="Proteomes" id="UP000196230"/>
    </source>
</evidence>
<sequence>MTTPHQKTDSRTGALSRLRRPAALTAASAAAAAALVGFAGPAQAADTGIPVLEEIKQCESGGDYTAHNPTSSASGAYQFLDMVWQSTDAGVGYASADAAPEHVQDAAAVELYSEWGTFPWLPSAHCWG</sequence>
<feature type="chain" id="PRO_5012006306" evidence="3">
    <location>
        <begin position="45"/>
        <end position="128"/>
    </location>
</feature>
<organism evidence="5 6">
    <name type="scientific">Micrococcus lylae</name>
    <dbReference type="NCBI Taxonomy" id="1273"/>
    <lineage>
        <taxon>Bacteria</taxon>
        <taxon>Bacillati</taxon>
        <taxon>Actinomycetota</taxon>
        <taxon>Actinomycetes</taxon>
        <taxon>Micrococcales</taxon>
        <taxon>Micrococcaceae</taxon>
        <taxon>Micrococcus</taxon>
    </lineage>
</organism>
<dbReference type="AlphaFoldDB" id="A0A1R4JCI4"/>
<dbReference type="SUPFAM" id="SSF53955">
    <property type="entry name" value="Lysozyme-like"/>
    <property type="match status" value="1"/>
</dbReference>
<protein>
    <submittedName>
        <fullName evidence="5">Putative secreted protein</fullName>
    </submittedName>
</protein>
<dbReference type="InterPro" id="IPR023346">
    <property type="entry name" value="Lysozyme-like_dom_sf"/>
</dbReference>
<gene>
    <name evidence="5" type="ORF">FM125_07810</name>
</gene>
<dbReference type="RefSeq" id="WP_245829897.1">
    <property type="nucleotide sequence ID" value="NZ_FUKP01000054.1"/>
</dbReference>